<protein>
    <submittedName>
        <fullName evidence="6">Glycosyltransferase family 2 protein</fullName>
        <ecNumber evidence="6">2.4.-.-</ecNumber>
    </submittedName>
</protein>
<evidence type="ECO:0000256" key="2">
    <source>
        <dbReference type="ARBA" id="ARBA00006739"/>
    </source>
</evidence>
<comment type="similarity">
    <text evidence="2">Belongs to the glycosyltransferase 2 family.</text>
</comment>
<dbReference type="PANTHER" id="PTHR43179:SF12">
    <property type="entry name" value="GALACTOFURANOSYLTRANSFERASE GLFT2"/>
    <property type="match status" value="1"/>
</dbReference>
<evidence type="ECO:0000256" key="1">
    <source>
        <dbReference type="ARBA" id="ARBA00004776"/>
    </source>
</evidence>
<keyword evidence="3 6" id="KW-0328">Glycosyltransferase</keyword>
<dbReference type="Pfam" id="PF13641">
    <property type="entry name" value="Glyco_tranf_2_3"/>
    <property type="match status" value="1"/>
</dbReference>
<sequence length="536" mass="60940">MNIVGRVKLPKSSDISDLYIRCNEAASLDVQENSKRTVLQQGGVVSSSSYFNSFYENYYVKYTSLNSIYYLLKLEGDFRVAIYREVQSGERETILEEKIEQCQLPKPVKLAPINLVQTEKAGRIYLEITCLSTQGIFAAGWIATDQPKEREVSLGIVICTFKKENYVRETLTSLLQDELLQDKSFKVFVSDNGRTLDHNEFNDPRVKLFPNKNAGGSGGFTRGIMEALAEKSSSHLLLMDDDIELESESICRLFAVHEYAKTEFIIAGGLLDLNNKQVLYEAGATYNEDPATKGAFGSLTALNYRIDLSQNASLNQLLVEEDADYGGFWFCSFSRQLVEKLNLPLPLFIKLDDVEFCLRAKMTLGIPIATFPSMAVWHIPASAKNLNWETYYYFRNDLITYAVHFSPSYEHTVSNLTQEIALSLLMPDFDRAQMLIKAFDDYLKGPDWIMNIDPEVVHPSTLKLSRSYENQQNVDLLTNVQLMAQWSSIVDKGRTEWSIASKNWKNAAQELMSHTFWQKYLGLKEPTLSSSIRHSL</sequence>
<evidence type="ECO:0000256" key="4">
    <source>
        <dbReference type="ARBA" id="ARBA00022679"/>
    </source>
</evidence>
<dbReference type="InterPro" id="IPR040492">
    <property type="entry name" value="GlfT2_N"/>
</dbReference>
<dbReference type="Gene3D" id="3.90.550.60">
    <property type="match status" value="1"/>
</dbReference>
<dbReference type="InterPro" id="IPR029044">
    <property type="entry name" value="Nucleotide-diphossugar_trans"/>
</dbReference>
<comment type="pathway">
    <text evidence="1">Cell wall biogenesis; cell wall polysaccharide biosynthesis.</text>
</comment>
<gene>
    <name evidence="6" type="ORF">Q2T42_15735</name>
</gene>
<evidence type="ECO:0000313" key="6">
    <source>
        <dbReference type="EMBL" id="WNZ43307.1"/>
    </source>
</evidence>
<accession>A0AA96WP33</accession>
<dbReference type="PANTHER" id="PTHR43179">
    <property type="entry name" value="RHAMNOSYLTRANSFERASE WBBL"/>
    <property type="match status" value="1"/>
</dbReference>
<feature type="domain" description="Galactofuranosyltransferase GlfT2 N-terminal" evidence="5">
    <location>
        <begin position="6"/>
        <end position="143"/>
    </location>
</feature>
<dbReference type="EC" id="2.4.-.-" evidence="6"/>
<name>A0AA96WP33_LEPBY</name>
<proteinExistence type="inferred from homology"/>
<dbReference type="GO" id="GO:0016757">
    <property type="term" value="F:glycosyltransferase activity"/>
    <property type="evidence" value="ECO:0007669"/>
    <property type="project" value="UniProtKB-KW"/>
</dbReference>
<organism evidence="6">
    <name type="scientific">Leptolyngbya boryana CZ1</name>
    <dbReference type="NCBI Taxonomy" id="3060204"/>
    <lineage>
        <taxon>Bacteria</taxon>
        <taxon>Bacillati</taxon>
        <taxon>Cyanobacteriota</taxon>
        <taxon>Cyanophyceae</taxon>
        <taxon>Leptolyngbyales</taxon>
        <taxon>Leptolyngbyaceae</taxon>
        <taxon>Leptolyngbya group</taxon>
        <taxon>Leptolyngbya</taxon>
    </lineage>
</organism>
<keyword evidence="4 6" id="KW-0808">Transferase</keyword>
<dbReference type="RefSeq" id="WP_316425641.1">
    <property type="nucleotide sequence ID" value="NZ_CP130144.1"/>
</dbReference>
<dbReference type="Pfam" id="PF17994">
    <property type="entry name" value="Glft2_N"/>
    <property type="match status" value="1"/>
</dbReference>
<evidence type="ECO:0000256" key="3">
    <source>
        <dbReference type="ARBA" id="ARBA00022676"/>
    </source>
</evidence>
<reference evidence="6" key="1">
    <citation type="journal article" date="2023" name="Plants (Basel)">
        <title>Genomic Analysis of Leptolyngbya boryana CZ1 Reveals Efficient Carbon Fixation Modules.</title>
        <authorList>
            <person name="Bai X."/>
            <person name="Wang H."/>
            <person name="Cheng W."/>
            <person name="Wang J."/>
            <person name="Ma M."/>
            <person name="Hu H."/>
            <person name="Song Z."/>
            <person name="Ma H."/>
            <person name="Fan Y."/>
            <person name="Du C."/>
            <person name="Xu J."/>
        </authorList>
    </citation>
    <scope>NUCLEOTIDE SEQUENCE</scope>
    <source>
        <strain evidence="6">CZ1</strain>
    </source>
</reference>
<dbReference type="SUPFAM" id="SSF53448">
    <property type="entry name" value="Nucleotide-diphospho-sugar transferases"/>
    <property type="match status" value="1"/>
</dbReference>
<reference evidence="6" key="2">
    <citation type="submission" date="2023-07" db="EMBL/GenBank/DDBJ databases">
        <authorList>
            <person name="Bai X.-H."/>
            <person name="Wang H.-H."/>
            <person name="Wang J."/>
            <person name="Ma M.-Y."/>
            <person name="Hu H.-H."/>
            <person name="Song Z.-L."/>
            <person name="Ma H.-G."/>
            <person name="Fan Y."/>
            <person name="Du C.-Y."/>
            <person name="Xu J.-C."/>
        </authorList>
    </citation>
    <scope>NUCLEOTIDE SEQUENCE</scope>
    <source>
        <strain evidence="6">CZ1</strain>
    </source>
</reference>
<dbReference type="AlphaFoldDB" id="A0AA96WP33"/>
<evidence type="ECO:0000259" key="5">
    <source>
        <dbReference type="Pfam" id="PF17994"/>
    </source>
</evidence>
<dbReference type="EMBL" id="CP130144">
    <property type="protein sequence ID" value="WNZ43307.1"/>
    <property type="molecule type" value="Genomic_DNA"/>
</dbReference>